<sequence length="304" mass="35438">MSEVTEIGAPLECLVCQKYFPTKTRLRHHVAIHQENRGIKCEIRGKVVKDLGIHKSNVHKNRVRPACEICKKTFSSSQNLQVHKNAFHNERTDRPRLPCWYSDCDKTYLTKAEVRKHVGRVRSEDPIRFRCKLCGKELRSGQGLGQHIATHTTEKSFTCSVCGKGFIHLSNFKQHQLIHQDKATRKEFLCKICPQTFLSRQGVAYHARVFHENQKYSCDKCCKKFVTTSTLKRHMAAIHPSTHERMITYACDNCEYQSHLKFRLKIHSIRCHAGNGHYECYFCAKQYFTYGYLTRHVARHNLEV</sequence>
<dbReference type="Gene3D" id="3.30.160.60">
    <property type="entry name" value="Classic Zinc Finger"/>
    <property type="match status" value="6"/>
</dbReference>
<reference evidence="9 10" key="1">
    <citation type="submission" date="2015-12" db="EMBL/GenBank/DDBJ databases">
        <title>The genome of Folsomia candida.</title>
        <authorList>
            <person name="Faddeeva A."/>
            <person name="Derks M.F."/>
            <person name="Anvar Y."/>
            <person name="Smit S."/>
            <person name="Van Straalen N."/>
            <person name="Roelofs D."/>
        </authorList>
    </citation>
    <scope>NUCLEOTIDE SEQUENCE [LARGE SCALE GENOMIC DNA]</scope>
    <source>
        <strain evidence="9 10">VU population</strain>
        <tissue evidence="9">Whole body</tissue>
    </source>
</reference>
<keyword evidence="3" id="KW-0677">Repeat</keyword>
<feature type="domain" description="C2H2-type" evidence="8">
    <location>
        <begin position="278"/>
        <end position="304"/>
    </location>
</feature>
<dbReference type="PANTHER" id="PTHR24390:SF79">
    <property type="entry name" value="ASPARAGINE-RICH ZINC FINGER PROTEIN AZF1"/>
    <property type="match status" value="1"/>
</dbReference>
<name>A0A226D229_FOLCA</name>
<keyword evidence="10" id="KW-1185">Reference proteome</keyword>
<protein>
    <submittedName>
        <fullName evidence="9">Zinc finger protein 62</fullName>
    </submittedName>
</protein>
<evidence type="ECO:0000256" key="6">
    <source>
        <dbReference type="ARBA" id="ARBA00023242"/>
    </source>
</evidence>
<feature type="domain" description="C2H2-type" evidence="8">
    <location>
        <begin position="157"/>
        <end position="184"/>
    </location>
</feature>
<dbReference type="OrthoDB" id="9439903at2759"/>
<dbReference type="GO" id="GO:0008270">
    <property type="term" value="F:zinc ion binding"/>
    <property type="evidence" value="ECO:0007669"/>
    <property type="project" value="UniProtKB-KW"/>
</dbReference>
<dbReference type="InterPro" id="IPR036236">
    <property type="entry name" value="Znf_C2H2_sf"/>
</dbReference>
<evidence type="ECO:0000256" key="1">
    <source>
        <dbReference type="ARBA" id="ARBA00004123"/>
    </source>
</evidence>
<dbReference type="Pfam" id="PF13912">
    <property type="entry name" value="zf-C2H2_6"/>
    <property type="match status" value="1"/>
</dbReference>
<evidence type="ECO:0000259" key="8">
    <source>
        <dbReference type="PROSITE" id="PS50157"/>
    </source>
</evidence>
<dbReference type="GO" id="GO:0006357">
    <property type="term" value="P:regulation of transcription by RNA polymerase II"/>
    <property type="evidence" value="ECO:0007669"/>
    <property type="project" value="TreeGrafter"/>
</dbReference>
<dbReference type="AlphaFoldDB" id="A0A226D229"/>
<dbReference type="STRING" id="158441.A0A226D229"/>
<evidence type="ECO:0000256" key="7">
    <source>
        <dbReference type="PROSITE-ProRule" id="PRU00042"/>
    </source>
</evidence>
<dbReference type="OMA" id="THERMIT"/>
<dbReference type="Pfam" id="PF00096">
    <property type="entry name" value="zf-C2H2"/>
    <property type="match status" value="2"/>
</dbReference>
<proteinExistence type="predicted"/>
<evidence type="ECO:0000256" key="4">
    <source>
        <dbReference type="ARBA" id="ARBA00022771"/>
    </source>
</evidence>
<feature type="domain" description="C2H2-type" evidence="8">
    <location>
        <begin position="188"/>
        <end position="216"/>
    </location>
</feature>
<evidence type="ECO:0000256" key="5">
    <source>
        <dbReference type="ARBA" id="ARBA00022833"/>
    </source>
</evidence>
<dbReference type="PANTHER" id="PTHR24390">
    <property type="entry name" value="ZINC FINGER PROTEIN"/>
    <property type="match status" value="1"/>
</dbReference>
<comment type="caution">
    <text evidence="9">The sequence shown here is derived from an EMBL/GenBank/DDBJ whole genome shotgun (WGS) entry which is preliminary data.</text>
</comment>
<accession>A0A226D229</accession>
<evidence type="ECO:0000313" key="10">
    <source>
        <dbReference type="Proteomes" id="UP000198287"/>
    </source>
</evidence>
<comment type="subcellular location">
    <subcellularLocation>
        <location evidence="1">Nucleus</location>
    </subcellularLocation>
</comment>
<feature type="domain" description="C2H2-type" evidence="8">
    <location>
        <begin position="65"/>
        <end position="93"/>
    </location>
</feature>
<dbReference type="SUPFAM" id="SSF57667">
    <property type="entry name" value="beta-beta-alpha zinc fingers"/>
    <property type="match status" value="5"/>
</dbReference>
<dbReference type="EMBL" id="LNIX01000039">
    <property type="protein sequence ID" value="OXA39269.1"/>
    <property type="molecule type" value="Genomic_DNA"/>
</dbReference>
<keyword evidence="4 7" id="KW-0863">Zinc-finger</keyword>
<feature type="domain" description="C2H2-type" evidence="8">
    <location>
        <begin position="129"/>
        <end position="156"/>
    </location>
</feature>
<dbReference type="GO" id="GO:0000978">
    <property type="term" value="F:RNA polymerase II cis-regulatory region sequence-specific DNA binding"/>
    <property type="evidence" value="ECO:0007669"/>
    <property type="project" value="TreeGrafter"/>
</dbReference>
<keyword evidence="6" id="KW-0539">Nucleus</keyword>
<dbReference type="FunFam" id="3.30.160.60:FF:000358">
    <property type="entry name" value="zinc finger protein 24"/>
    <property type="match status" value="1"/>
</dbReference>
<dbReference type="SMART" id="SM00355">
    <property type="entry name" value="ZnF_C2H2"/>
    <property type="match status" value="9"/>
</dbReference>
<keyword evidence="2" id="KW-0479">Metal-binding</keyword>
<evidence type="ECO:0000313" key="9">
    <source>
        <dbReference type="EMBL" id="OXA39269.1"/>
    </source>
</evidence>
<dbReference type="InterPro" id="IPR013087">
    <property type="entry name" value="Znf_C2H2_type"/>
</dbReference>
<dbReference type="Proteomes" id="UP000198287">
    <property type="component" value="Unassembled WGS sequence"/>
</dbReference>
<feature type="domain" description="C2H2-type" evidence="8">
    <location>
        <begin position="216"/>
        <end position="244"/>
    </location>
</feature>
<feature type="domain" description="C2H2-type" evidence="8">
    <location>
        <begin position="11"/>
        <end position="38"/>
    </location>
</feature>
<evidence type="ECO:0000256" key="3">
    <source>
        <dbReference type="ARBA" id="ARBA00022737"/>
    </source>
</evidence>
<dbReference type="PROSITE" id="PS50157">
    <property type="entry name" value="ZINC_FINGER_C2H2_2"/>
    <property type="match status" value="7"/>
</dbReference>
<dbReference type="PROSITE" id="PS00028">
    <property type="entry name" value="ZINC_FINGER_C2H2_1"/>
    <property type="match status" value="7"/>
</dbReference>
<evidence type="ECO:0000256" key="2">
    <source>
        <dbReference type="ARBA" id="ARBA00022723"/>
    </source>
</evidence>
<gene>
    <name evidence="9" type="ORF">Fcan01_25920</name>
</gene>
<organism evidence="9 10">
    <name type="scientific">Folsomia candida</name>
    <name type="common">Springtail</name>
    <dbReference type="NCBI Taxonomy" id="158441"/>
    <lineage>
        <taxon>Eukaryota</taxon>
        <taxon>Metazoa</taxon>
        <taxon>Ecdysozoa</taxon>
        <taxon>Arthropoda</taxon>
        <taxon>Hexapoda</taxon>
        <taxon>Collembola</taxon>
        <taxon>Entomobryomorpha</taxon>
        <taxon>Isotomoidea</taxon>
        <taxon>Isotomidae</taxon>
        <taxon>Proisotominae</taxon>
        <taxon>Folsomia</taxon>
    </lineage>
</organism>
<keyword evidence="5" id="KW-0862">Zinc</keyword>
<dbReference type="GO" id="GO:0003700">
    <property type="term" value="F:DNA-binding transcription factor activity"/>
    <property type="evidence" value="ECO:0007669"/>
    <property type="project" value="TreeGrafter"/>
</dbReference>
<dbReference type="GO" id="GO:0005634">
    <property type="term" value="C:nucleus"/>
    <property type="evidence" value="ECO:0007669"/>
    <property type="project" value="UniProtKB-SubCell"/>
</dbReference>